<dbReference type="CTD" id="402160"/>
<evidence type="ECO:0000313" key="3">
    <source>
        <dbReference type="EMBL" id="KAF7201814.1"/>
    </source>
</evidence>
<feature type="region of interest" description="Disordered" evidence="2">
    <location>
        <begin position="527"/>
        <end position="573"/>
    </location>
</feature>
<evidence type="ECO:0000256" key="2">
    <source>
        <dbReference type="SAM" id="MobiDB-lite"/>
    </source>
</evidence>
<organism evidence="3 4">
    <name type="scientific">Nothobranchius furzeri</name>
    <name type="common">Turquoise killifish</name>
    <dbReference type="NCBI Taxonomy" id="105023"/>
    <lineage>
        <taxon>Eukaryota</taxon>
        <taxon>Metazoa</taxon>
        <taxon>Chordata</taxon>
        <taxon>Craniata</taxon>
        <taxon>Vertebrata</taxon>
        <taxon>Euteleostomi</taxon>
        <taxon>Actinopterygii</taxon>
        <taxon>Neopterygii</taxon>
        <taxon>Teleostei</taxon>
        <taxon>Neoteleostei</taxon>
        <taxon>Acanthomorphata</taxon>
        <taxon>Ovalentaria</taxon>
        <taxon>Atherinomorphae</taxon>
        <taxon>Cyprinodontiformes</taxon>
        <taxon>Nothobranchiidae</taxon>
        <taxon>Nothobranchius</taxon>
    </lineage>
</organism>
<feature type="coiled-coil region" evidence="1">
    <location>
        <begin position="308"/>
        <end position="386"/>
    </location>
</feature>
<name>A0A9D2XIJ3_NOTFU</name>
<reference evidence="3" key="1">
    <citation type="submission" date="2020-03" db="EMBL/GenBank/DDBJ databases">
        <title>Intra-Species Differences in Population Size shape Life History and Genome Evolution.</title>
        <authorList>
            <person name="Willemsen D."/>
            <person name="Cui R."/>
            <person name="Valenzano D.R."/>
        </authorList>
    </citation>
    <scope>NUCLEOTIDE SEQUENCE</scope>
    <source>
        <strain evidence="3">GRZ</strain>
        <tissue evidence="3">Whole</tissue>
    </source>
</reference>
<protein>
    <submittedName>
        <fullName evidence="3">Transcript variant X2</fullName>
    </submittedName>
</protein>
<dbReference type="AlphaFoldDB" id="A0A9D2XIJ3"/>
<gene>
    <name evidence="3" type="primary">cfap99</name>
    <name evidence="3" type="ORF">G4P62_015509</name>
</gene>
<keyword evidence="1" id="KW-0175">Coiled coil</keyword>
<evidence type="ECO:0000313" key="4">
    <source>
        <dbReference type="Proteomes" id="UP000822369"/>
    </source>
</evidence>
<feature type="compositionally biased region" description="Basic and acidic residues" evidence="2">
    <location>
        <begin position="527"/>
        <end position="540"/>
    </location>
</feature>
<dbReference type="GeneID" id="107392324"/>
<proteinExistence type="predicted"/>
<dbReference type="PANTHER" id="PTHR34649">
    <property type="entry name" value="CILIA- AND FLAGELLA-ASSOCIATED PROTEIN 99"/>
    <property type="match status" value="1"/>
</dbReference>
<dbReference type="EMBL" id="JAAVVJ010000018">
    <property type="protein sequence ID" value="KAF7201814.1"/>
    <property type="molecule type" value="Genomic_DNA"/>
</dbReference>
<comment type="caution">
    <text evidence="3">The sequence shown here is derived from an EMBL/GenBank/DDBJ whole genome shotgun (WGS) entry which is preliminary data.</text>
</comment>
<dbReference type="OrthoDB" id="10262255at2759"/>
<dbReference type="RefSeq" id="XP_015825555.3">
    <property type="nucleotide sequence ID" value="XM_015970069.3"/>
</dbReference>
<accession>A0A9D2XIJ3</accession>
<evidence type="ECO:0000256" key="1">
    <source>
        <dbReference type="SAM" id="Coils"/>
    </source>
</evidence>
<dbReference type="Proteomes" id="UP000822369">
    <property type="component" value="Chromosome 18"/>
</dbReference>
<feature type="compositionally biased region" description="Polar residues" evidence="2">
    <location>
        <begin position="542"/>
        <end position="573"/>
    </location>
</feature>
<dbReference type="PANTHER" id="PTHR34649:SF1">
    <property type="entry name" value="CILIA- AND FLAGELLA-ASSOCIATED PROTEIN 99"/>
    <property type="match status" value="1"/>
</dbReference>
<sequence length="573" mass="66974">MAAHKGSGQRCGNLRGLKSYVKEACELLRKLRADECCLDNFVEDASKDLQNKDAPERKFILDVVSGCVQYKKLLDAVVNMFYGLNKKWVSKGDHSQFVVICYLTMFALDDLGVQNFSNIIKSLGINKMHFFVNFFFSHLTPWIQEEWNGIYDVDFVEKEWIVPLLRWRPEISSLMDQLFEESQVQKAHVKTTQPQEFNLTNPKARPVPEMIPHEEKRKAVPKGFNSANKAEAKISSVKLNNAAILRQEVLYHRLVEEEQQRIEQLVQGARDSSSFLQWQQEMREKDLQEKLPRMKQKHLETRISEENVALVRKQVAENNQKAAQLKKEETFQLMQKYAEKRMQEEKELRDLVQQVAKGHKNPKAAKEKLQKLKQNIVKEVSEHNQELLRQALEEEQVRLCENVKKISEIHAVESLQRDKTSRFDDTETAGHQMGEMSLAELKQRLAFLKQSQQQELEERHSQILQENKKKKQDMQEKLETISLHNRTLAQAAANRKEEKRAKQEFLKQLVDQDETVLALKKKLEEQKQQRRQLKLLEKSKTKPQTGTPAAAQTETHGRQTSNRKNWEEINQQM</sequence>
<dbReference type="InterPro" id="IPR039341">
    <property type="entry name" value="CFAP99"/>
</dbReference>